<sequence>MSTNNQQQENHLKDQKDNKPNHGSRKKKK</sequence>
<comment type="caution">
    <text evidence="2">The sequence shown here is derived from an EMBL/GenBank/DDBJ whole genome shotgun (WGS) entry which is preliminary data.</text>
</comment>
<feature type="compositionally biased region" description="Basic and acidic residues" evidence="1">
    <location>
        <begin position="10"/>
        <end position="20"/>
    </location>
</feature>
<feature type="region of interest" description="Disordered" evidence="1">
    <location>
        <begin position="1"/>
        <end position="29"/>
    </location>
</feature>
<protein>
    <recommendedName>
        <fullName evidence="4">DUF4023 domain-containing protein</fullName>
    </recommendedName>
</protein>
<evidence type="ECO:0000313" key="2">
    <source>
        <dbReference type="EMBL" id="MBP1961196.1"/>
    </source>
</evidence>
<keyword evidence="3" id="KW-1185">Reference proteome</keyword>
<proteinExistence type="predicted"/>
<evidence type="ECO:0000256" key="1">
    <source>
        <dbReference type="SAM" id="MobiDB-lite"/>
    </source>
</evidence>
<evidence type="ECO:0008006" key="4">
    <source>
        <dbReference type="Google" id="ProtNLM"/>
    </source>
</evidence>
<reference evidence="2 3" key="1">
    <citation type="submission" date="2021-03" db="EMBL/GenBank/DDBJ databases">
        <title>Genomic Encyclopedia of Type Strains, Phase IV (KMG-IV): sequencing the most valuable type-strain genomes for metagenomic binning, comparative biology and taxonomic classification.</title>
        <authorList>
            <person name="Goeker M."/>
        </authorList>
    </citation>
    <scope>NUCLEOTIDE SEQUENCE [LARGE SCALE GENOMIC DNA]</scope>
    <source>
        <strain evidence="2 3">DSM 24950</strain>
    </source>
</reference>
<gene>
    <name evidence="2" type="ORF">J2Z65_000390</name>
</gene>
<accession>A0ABS4HS11</accession>
<evidence type="ECO:0000313" key="3">
    <source>
        <dbReference type="Proteomes" id="UP001519344"/>
    </source>
</evidence>
<organism evidence="2 3">
    <name type="scientific">Paenibacillus aceris</name>
    <dbReference type="NCBI Taxonomy" id="869555"/>
    <lineage>
        <taxon>Bacteria</taxon>
        <taxon>Bacillati</taxon>
        <taxon>Bacillota</taxon>
        <taxon>Bacilli</taxon>
        <taxon>Bacillales</taxon>
        <taxon>Paenibacillaceae</taxon>
        <taxon>Paenibacillus</taxon>
    </lineage>
</organism>
<dbReference type="Proteomes" id="UP001519344">
    <property type="component" value="Unassembled WGS sequence"/>
</dbReference>
<dbReference type="EMBL" id="JAGGKV010000001">
    <property type="protein sequence ID" value="MBP1961196.1"/>
    <property type="molecule type" value="Genomic_DNA"/>
</dbReference>
<name>A0ABS4HS11_9BACL</name>